<feature type="transmembrane region" description="Helical" evidence="9">
    <location>
        <begin position="135"/>
        <end position="153"/>
    </location>
</feature>
<evidence type="ECO:0000256" key="8">
    <source>
        <dbReference type="RuleBase" id="RU003857"/>
    </source>
</evidence>
<feature type="transmembrane region" description="Helical" evidence="9">
    <location>
        <begin position="165"/>
        <end position="183"/>
    </location>
</feature>
<keyword evidence="5 8" id="KW-0406">Ion transport</keyword>
<evidence type="ECO:0000256" key="6">
    <source>
        <dbReference type="ARBA" id="ARBA00023136"/>
    </source>
</evidence>
<keyword evidence="4 9" id="KW-1133">Transmembrane helix</keyword>
<sequence>MGSKLEDSEGLIGSKECESKNSAWKKRLKSFLSHVGLLITLMMYTILGGLLFYELEYPEEVNNLRRVEQLVREERQAFVEAASAQLDCAGGNVTTQLADLLARYERAVQEAAKTGVLVPLADGRPVEELTKWNQLQAIFFAVTVLTTIGYGNVAPSTSLGRGACILFALVGIPLTLTVIADVGRLMAAALPQPPSADGPLRSLASALAALGLLLVFLAAGACFFATFEPNWAFFDAFYFCFITMTTIGFGDLVPQTPEYMLLCTVYILAGLGLTSTIIELVRQQYERSWQQLQALAEMLARLADDADRQAAAAATCGDSRKAPADLLRAELRRAAAALSLPQDKRGKADWRHAVNKLVSDINRPPPPPPIIQIVVYESSV</sequence>
<dbReference type="PANTHER" id="PTHR11003:SF142">
    <property type="entry name" value="POTASSIUM CHANNEL DOMAIN-CONTAINING PROTEIN"/>
    <property type="match status" value="1"/>
</dbReference>
<dbReference type="InParanoid" id="A0A482X2I3"/>
<evidence type="ECO:0000256" key="9">
    <source>
        <dbReference type="SAM" id="Phobius"/>
    </source>
</evidence>
<comment type="similarity">
    <text evidence="8">Belongs to the two pore domain potassium channel (TC 1.A.1.8) family.</text>
</comment>
<comment type="subcellular location">
    <subcellularLocation>
        <location evidence="1">Membrane</location>
        <topology evidence="1">Multi-pass membrane protein</topology>
    </subcellularLocation>
</comment>
<evidence type="ECO:0000259" key="10">
    <source>
        <dbReference type="Pfam" id="PF07885"/>
    </source>
</evidence>
<comment type="caution">
    <text evidence="11">The sequence shown here is derived from an EMBL/GenBank/DDBJ whole genome shotgun (WGS) entry which is preliminary data.</text>
</comment>
<dbReference type="STRING" id="195883.A0A482X2I3"/>
<feature type="transmembrane region" description="Helical" evidence="9">
    <location>
        <begin position="232"/>
        <end position="253"/>
    </location>
</feature>
<keyword evidence="7 8" id="KW-0407">Ion channel</keyword>
<dbReference type="SMR" id="A0A482X2I3"/>
<keyword evidence="6 9" id="KW-0472">Membrane</keyword>
<dbReference type="PANTHER" id="PTHR11003">
    <property type="entry name" value="POTASSIUM CHANNEL, SUBFAMILY K"/>
    <property type="match status" value="1"/>
</dbReference>
<accession>A0A482X2I3</accession>
<keyword evidence="2 8" id="KW-0813">Transport</keyword>
<evidence type="ECO:0000256" key="4">
    <source>
        <dbReference type="ARBA" id="ARBA00022989"/>
    </source>
</evidence>
<dbReference type="OrthoDB" id="297496at2759"/>
<dbReference type="InterPro" id="IPR013099">
    <property type="entry name" value="K_chnl_dom"/>
</dbReference>
<dbReference type="Pfam" id="PF07885">
    <property type="entry name" value="Ion_trans_2"/>
    <property type="match status" value="2"/>
</dbReference>
<evidence type="ECO:0000313" key="12">
    <source>
        <dbReference type="Proteomes" id="UP000291343"/>
    </source>
</evidence>
<dbReference type="AlphaFoldDB" id="A0A482X2I3"/>
<feature type="transmembrane region" description="Helical" evidence="9">
    <location>
        <begin position="259"/>
        <end position="281"/>
    </location>
</feature>
<feature type="domain" description="Potassium channel" evidence="10">
    <location>
        <begin position="130"/>
        <end position="186"/>
    </location>
</feature>
<feature type="domain" description="Potassium channel" evidence="10">
    <location>
        <begin position="213"/>
        <end position="284"/>
    </location>
</feature>
<feature type="transmembrane region" description="Helical" evidence="9">
    <location>
        <begin position="31"/>
        <end position="53"/>
    </location>
</feature>
<dbReference type="FunCoup" id="A0A482X2I3">
    <property type="interactions" value="3"/>
</dbReference>
<evidence type="ECO:0000256" key="5">
    <source>
        <dbReference type="ARBA" id="ARBA00023065"/>
    </source>
</evidence>
<proteinExistence type="inferred from homology"/>
<evidence type="ECO:0000256" key="1">
    <source>
        <dbReference type="ARBA" id="ARBA00004141"/>
    </source>
</evidence>
<protein>
    <recommendedName>
        <fullName evidence="10">Potassium channel domain-containing protein</fullName>
    </recommendedName>
</protein>
<evidence type="ECO:0000256" key="2">
    <source>
        <dbReference type="ARBA" id="ARBA00022448"/>
    </source>
</evidence>
<evidence type="ECO:0000256" key="7">
    <source>
        <dbReference type="ARBA" id="ARBA00023303"/>
    </source>
</evidence>
<feature type="transmembrane region" description="Helical" evidence="9">
    <location>
        <begin position="203"/>
        <end position="225"/>
    </location>
</feature>
<keyword evidence="3 8" id="KW-0812">Transmembrane</keyword>
<dbReference type="EMBL" id="QKKF02019844">
    <property type="protein sequence ID" value="RZF39600.1"/>
    <property type="molecule type" value="Genomic_DNA"/>
</dbReference>
<keyword evidence="12" id="KW-1185">Reference proteome</keyword>
<organism evidence="11 12">
    <name type="scientific">Laodelphax striatellus</name>
    <name type="common">Small brown planthopper</name>
    <name type="synonym">Delphax striatella</name>
    <dbReference type="NCBI Taxonomy" id="195883"/>
    <lineage>
        <taxon>Eukaryota</taxon>
        <taxon>Metazoa</taxon>
        <taxon>Ecdysozoa</taxon>
        <taxon>Arthropoda</taxon>
        <taxon>Hexapoda</taxon>
        <taxon>Insecta</taxon>
        <taxon>Pterygota</taxon>
        <taxon>Neoptera</taxon>
        <taxon>Paraneoptera</taxon>
        <taxon>Hemiptera</taxon>
        <taxon>Auchenorrhyncha</taxon>
        <taxon>Fulgoroidea</taxon>
        <taxon>Delphacidae</taxon>
        <taxon>Criomorphinae</taxon>
        <taxon>Laodelphax</taxon>
    </lineage>
</organism>
<dbReference type="GO" id="GO:0005886">
    <property type="term" value="C:plasma membrane"/>
    <property type="evidence" value="ECO:0007669"/>
    <property type="project" value="TreeGrafter"/>
</dbReference>
<evidence type="ECO:0000313" key="11">
    <source>
        <dbReference type="EMBL" id="RZF39600.1"/>
    </source>
</evidence>
<dbReference type="GO" id="GO:0015271">
    <property type="term" value="F:outward rectifier potassium channel activity"/>
    <property type="evidence" value="ECO:0007669"/>
    <property type="project" value="TreeGrafter"/>
</dbReference>
<dbReference type="GO" id="GO:0022841">
    <property type="term" value="F:potassium ion leak channel activity"/>
    <property type="evidence" value="ECO:0007669"/>
    <property type="project" value="TreeGrafter"/>
</dbReference>
<dbReference type="Gene3D" id="1.10.287.70">
    <property type="match status" value="1"/>
</dbReference>
<dbReference type="SUPFAM" id="SSF81324">
    <property type="entry name" value="Voltage-gated potassium channels"/>
    <property type="match status" value="2"/>
</dbReference>
<dbReference type="InterPro" id="IPR003280">
    <property type="entry name" value="2pore_dom_K_chnl"/>
</dbReference>
<name>A0A482X2I3_LAOST</name>
<gene>
    <name evidence="11" type="ORF">LSTR_LSTR001121</name>
</gene>
<reference evidence="11 12" key="1">
    <citation type="journal article" date="2017" name="Gigascience">
        <title>Genome sequence of the small brown planthopper, Laodelphax striatellus.</title>
        <authorList>
            <person name="Zhu J."/>
            <person name="Jiang F."/>
            <person name="Wang X."/>
            <person name="Yang P."/>
            <person name="Bao Y."/>
            <person name="Zhao W."/>
            <person name="Wang W."/>
            <person name="Lu H."/>
            <person name="Wang Q."/>
            <person name="Cui N."/>
            <person name="Li J."/>
            <person name="Chen X."/>
            <person name="Luo L."/>
            <person name="Yu J."/>
            <person name="Kang L."/>
            <person name="Cui F."/>
        </authorList>
    </citation>
    <scope>NUCLEOTIDE SEQUENCE [LARGE SCALE GENOMIC DNA]</scope>
    <source>
        <strain evidence="11">Lst14</strain>
    </source>
</reference>
<dbReference type="PRINTS" id="PR01333">
    <property type="entry name" value="2POREKCHANEL"/>
</dbReference>
<dbReference type="GO" id="GO:0030322">
    <property type="term" value="P:stabilization of membrane potential"/>
    <property type="evidence" value="ECO:0007669"/>
    <property type="project" value="TreeGrafter"/>
</dbReference>
<evidence type="ECO:0000256" key="3">
    <source>
        <dbReference type="ARBA" id="ARBA00022692"/>
    </source>
</evidence>
<dbReference type="Proteomes" id="UP000291343">
    <property type="component" value="Unassembled WGS sequence"/>
</dbReference>